<dbReference type="InterPro" id="IPR016161">
    <property type="entry name" value="Ald_DH/histidinol_DH"/>
</dbReference>
<protein>
    <submittedName>
        <fullName evidence="6">Lactaldehyde dehydrogenase CofA</fullName>
    </submittedName>
</protein>
<dbReference type="InterPro" id="IPR012394">
    <property type="entry name" value="Aldehyde_DH_NAD(P)"/>
</dbReference>
<proteinExistence type="inferred from homology"/>
<dbReference type="Proteomes" id="UP000195137">
    <property type="component" value="Unassembled WGS sequence"/>
</dbReference>
<sequence length="501" mass="55766">MLKVRSPITGEVVKEVEEASFEEIERAFHSARTACQSWGETSVEDRVKSIREIYKTILDDVDDITRVISIDNGKVESEALMADILPTLDLAKYYIEEAPDILSREKRGSPIYYRKTKSFVEYTPMGVVSVISPWNYPFQLSMIPVITALTAGNTVLLKPSEVTPLVGEKIKEIIDKSDIDQNLVHVLQGGKEVGEKLVEINPDKIFFTGSVEVGKTVMKNASENLTPLTLELGGKDPMIIHSDADIERASTAAVYGAFSNSGQTCVSIERVYVHKDVKDVFLEKVVEKTSELKVGHGPDADLGAITKPEQADIIMNHIEEAVEKGATILFGGEREKQYITPTILTDTNHSMKIMQEETFGPTMPVMDYNRIKKAIEYANDTKFGLNASVWTQNTKLANKICSKIETGNIYINDAVKNIGNPELPFGGVKQSGNGCYHGPEGLKTFSNTKSIMINKNKKPELNWFPYTKEKQETLKTAITTFHGDINPLKKIRNLITLIKKT</sequence>
<dbReference type="InterPro" id="IPR029510">
    <property type="entry name" value="Ald_DH_CS_GLU"/>
</dbReference>
<dbReference type="GO" id="GO:0016620">
    <property type="term" value="F:oxidoreductase activity, acting on the aldehyde or oxo group of donors, NAD or NADP as acceptor"/>
    <property type="evidence" value="ECO:0007669"/>
    <property type="project" value="InterPro"/>
</dbReference>
<dbReference type="FunFam" id="3.40.309.10:FF:000009">
    <property type="entry name" value="Aldehyde dehydrogenase A"/>
    <property type="match status" value="1"/>
</dbReference>
<dbReference type="PANTHER" id="PTHR11699">
    <property type="entry name" value="ALDEHYDE DEHYDROGENASE-RELATED"/>
    <property type="match status" value="1"/>
</dbReference>
<dbReference type="PIRSF" id="PIRSF036492">
    <property type="entry name" value="ALDH"/>
    <property type="match status" value="1"/>
</dbReference>
<feature type="active site" evidence="3">
    <location>
        <position position="231"/>
    </location>
</feature>
<comment type="similarity">
    <text evidence="1 4">Belongs to the aldehyde dehydrogenase family.</text>
</comment>
<evidence type="ECO:0000259" key="5">
    <source>
        <dbReference type="Pfam" id="PF00171"/>
    </source>
</evidence>
<dbReference type="Gene3D" id="3.40.605.10">
    <property type="entry name" value="Aldehyde Dehydrogenase, Chain A, domain 1"/>
    <property type="match status" value="1"/>
</dbReference>
<dbReference type="Pfam" id="PF00171">
    <property type="entry name" value="Aldedh"/>
    <property type="match status" value="1"/>
</dbReference>
<accession>A0A1Y3GBF2</accession>
<dbReference type="EMBL" id="MRZU01000003">
    <property type="protein sequence ID" value="OUJ18791.1"/>
    <property type="molecule type" value="Genomic_DNA"/>
</dbReference>
<evidence type="ECO:0000256" key="1">
    <source>
        <dbReference type="ARBA" id="ARBA00009986"/>
    </source>
</evidence>
<evidence type="ECO:0000256" key="3">
    <source>
        <dbReference type="PROSITE-ProRule" id="PRU10007"/>
    </source>
</evidence>
<evidence type="ECO:0000313" key="6">
    <source>
        <dbReference type="EMBL" id="OUJ18791.1"/>
    </source>
</evidence>
<evidence type="ECO:0000313" key="7">
    <source>
        <dbReference type="Proteomes" id="UP000195137"/>
    </source>
</evidence>
<comment type="caution">
    <text evidence="6">The sequence shown here is derived from an EMBL/GenBank/DDBJ whole genome shotgun (WGS) entry which is preliminary data.</text>
</comment>
<dbReference type="InterPro" id="IPR016162">
    <property type="entry name" value="Ald_DH_N"/>
</dbReference>
<reference evidence="6 7" key="1">
    <citation type="submission" date="2016-12" db="EMBL/GenBank/DDBJ databases">
        <title>Discovery of methanogenic haloarchaea.</title>
        <authorList>
            <person name="Sorokin D.Y."/>
            <person name="Makarova K.S."/>
            <person name="Abbas B."/>
            <person name="Ferrer M."/>
            <person name="Golyshin P.N."/>
        </authorList>
    </citation>
    <scope>NUCLEOTIDE SEQUENCE [LARGE SCALE GENOMIC DNA]</scope>
    <source>
        <strain evidence="6">AMET1</strain>
    </source>
</reference>
<dbReference type="AlphaFoldDB" id="A0A1Y3GBF2"/>
<name>A0A1Y3GBF2_9EURY</name>
<dbReference type="CDD" id="cd07099">
    <property type="entry name" value="ALDH_DDALDH"/>
    <property type="match status" value="1"/>
</dbReference>
<keyword evidence="2 4" id="KW-0560">Oxidoreductase</keyword>
<dbReference type="GO" id="GO:0006081">
    <property type="term" value="P:aldehyde metabolic process"/>
    <property type="evidence" value="ECO:0007669"/>
    <property type="project" value="InterPro"/>
</dbReference>
<keyword evidence="7" id="KW-1185">Reference proteome</keyword>
<evidence type="ECO:0000256" key="2">
    <source>
        <dbReference type="ARBA" id="ARBA00023002"/>
    </source>
</evidence>
<gene>
    <name evidence="6" type="ORF">AMET1_0442</name>
</gene>
<dbReference type="Gene3D" id="3.40.309.10">
    <property type="entry name" value="Aldehyde Dehydrogenase, Chain A, domain 2"/>
    <property type="match status" value="1"/>
</dbReference>
<evidence type="ECO:0000256" key="4">
    <source>
        <dbReference type="RuleBase" id="RU003345"/>
    </source>
</evidence>
<dbReference type="InterPro" id="IPR015590">
    <property type="entry name" value="Aldehyde_DH_dom"/>
</dbReference>
<dbReference type="SUPFAM" id="SSF53720">
    <property type="entry name" value="ALDH-like"/>
    <property type="match status" value="1"/>
</dbReference>
<feature type="domain" description="Aldehyde dehydrogenase" evidence="5">
    <location>
        <begin position="3"/>
        <end position="451"/>
    </location>
</feature>
<dbReference type="PROSITE" id="PS00687">
    <property type="entry name" value="ALDEHYDE_DEHYDR_GLU"/>
    <property type="match status" value="1"/>
</dbReference>
<dbReference type="InterPro" id="IPR016163">
    <property type="entry name" value="Ald_DH_C"/>
</dbReference>
<organism evidence="6 7">
    <name type="scientific">Methanonatronarchaeum thermophilum</name>
    <dbReference type="NCBI Taxonomy" id="1927129"/>
    <lineage>
        <taxon>Archaea</taxon>
        <taxon>Methanobacteriati</taxon>
        <taxon>Methanobacteriota</taxon>
        <taxon>Methanonatronarchaeia</taxon>
        <taxon>Methanonatronarchaeales</taxon>
        <taxon>Methanonatronarchaeaceae</taxon>
        <taxon>Methanonatronarchaeum</taxon>
    </lineage>
</organism>